<dbReference type="Proteomes" id="UP000267027">
    <property type="component" value="Unassembled WGS sequence"/>
</dbReference>
<reference evidence="3" key="1">
    <citation type="submission" date="2017-02" db="UniProtKB">
        <authorList>
            <consortium name="WormBaseParasite"/>
        </authorList>
    </citation>
    <scope>IDENTIFICATION</scope>
</reference>
<evidence type="ECO:0000313" key="1">
    <source>
        <dbReference type="EMBL" id="VDM57301.1"/>
    </source>
</evidence>
<gene>
    <name evidence="1" type="ORF">ACOC_LOCUS5716</name>
</gene>
<accession>A0A0R3PLR4</accession>
<name>A0A0R3PLR4_ANGCS</name>
<proteinExistence type="predicted"/>
<protein>
    <submittedName>
        <fullName evidence="3">Secreted protein</fullName>
    </submittedName>
</protein>
<dbReference type="EMBL" id="UYYA01003889">
    <property type="protein sequence ID" value="VDM57301.1"/>
    <property type="molecule type" value="Genomic_DNA"/>
</dbReference>
<reference evidence="1 2" key="2">
    <citation type="submission" date="2018-11" db="EMBL/GenBank/DDBJ databases">
        <authorList>
            <consortium name="Pathogen Informatics"/>
        </authorList>
    </citation>
    <scope>NUCLEOTIDE SEQUENCE [LARGE SCALE GENOMIC DNA]</scope>
    <source>
        <strain evidence="1 2">Costa Rica</strain>
    </source>
</reference>
<organism evidence="3">
    <name type="scientific">Angiostrongylus costaricensis</name>
    <name type="common">Nematode worm</name>
    <dbReference type="NCBI Taxonomy" id="334426"/>
    <lineage>
        <taxon>Eukaryota</taxon>
        <taxon>Metazoa</taxon>
        <taxon>Ecdysozoa</taxon>
        <taxon>Nematoda</taxon>
        <taxon>Chromadorea</taxon>
        <taxon>Rhabditida</taxon>
        <taxon>Rhabditina</taxon>
        <taxon>Rhabditomorpha</taxon>
        <taxon>Strongyloidea</taxon>
        <taxon>Metastrongylidae</taxon>
        <taxon>Angiostrongylus</taxon>
    </lineage>
</organism>
<evidence type="ECO:0000313" key="2">
    <source>
        <dbReference type="Proteomes" id="UP000267027"/>
    </source>
</evidence>
<dbReference type="AlphaFoldDB" id="A0A0R3PLR4"/>
<keyword evidence="2" id="KW-1185">Reference proteome</keyword>
<sequence>MLRLIDYKVLIYKSAFVFSLLPEVIRLWWSEGLRRWPWPFSAVAGKAVVLSALRQGRPERCVTPSIAPTDLPGDAGDAVCGGKRRLVGRSEPAVVIFWRTANTWGHHTAVSRLGQPQAEVHKRY</sequence>
<dbReference type="WBParaSite" id="ACOC_0000571501-mRNA-1">
    <property type="protein sequence ID" value="ACOC_0000571501-mRNA-1"/>
    <property type="gene ID" value="ACOC_0000571501"/>
</dbReference>
<evidence type="ECO:0000313" key="3">
    <source>
        <dbReference type="WBParaSite" id="ACOC_0000571501-mRNA-1"/>
    </source>
</evidence>